<dbReference type="CDD" id="cd09693">
    <property type="entry name" value="Cas5_I"/>
    <property type="match status" value="1"/>
</dbReference>
<evidence type="ECO:0000313" key="3">
    <source>
        <dbReference type="Proteomes" id="UP000067626"/>
    </source>
</evidence>
<evidence type="ECO:0000256" key="1">
    <source>
        <dbReference type="ARBA" id="ARBA00023118"/>
    </source>
</evidence>
<sequence>MRLARVTLHAPVASFRHPFFVTGRQPTFDIPPPSTLHGLCAAAAGTFPDPTTFLFGVHFTYRARAQDLEHQHLASALPPGTRITVPTPTGSQRATTEISVQPVLRDFLFDTTLTLYVAPDLASAFHAPVYPLVLGRSQDLAEVLAIDLVTLERADRLRLDHTLLPFALRPAVRFGTTVLLTRHITEAPERKATFSQYIVLHEPVFLGPDANPERRLLHVDGLSLDDLWTDPAHLDDDGFARGVWIHHLQPPTPPTP</sequence>
<dbReference type="OrthoDB" id="3218428at2"/>
<dbReference type="InterPro" id="IPR021124">
    <property type="entry name" value="CRISPR-assoc_prot_Cas5"/>
</dbReference>
<dbReference type="GO" id="GO:0043571">
    <property type="term" value="P:maintenance of CRISPR repeat elements"/>
    <property type="evidence" value="ECO:0007669"/>
    <property type="project" value="InterPro"/>
</dbReference>
<reference evidence="2 3" key="1">
    <citation type="submission" date="2015-07" db="EMBL/GenBank/DDBJ databases">
        <title>Genome analysis of myxobacterium Chondromyces crocatus Cm c5 reveals a high potential for natural compound synthesis and the genetic basis for the loss of fruiting body formation.</title>
        <authorList>
            <person name="Zaburannyi N."/>
            <person name="Bunk B."/>
            <person name="Maier J."/>
            <person name="Overmann J."/>
            <person name="Mueller R."/>
        </authorList>
    </citation>
    <scope>NUCLEOTIDE SEQUENCE [LARGE SCALE GENOMIC DNA]</scope>
    <source>
        <strain evidence="2 3">Cm c5</strain>
    </source>
</reference>
<dbReference type="InterPro" id="IPR013422">
    <property type="entry name" value="CRISPR-assoc_prot_Cas5_N"/>
</dbReference>
<dbReference type="RefSeq" id="WP_050430724.1">
    <property type="nucleotide sequence ID" value="NZ_CP012159.1"/>
</dbReference>
<dbReference type="GO" id="GO:0051607">
    <property type="term" value="P:defense response to virus"/>
    <property type="evidence" value="ECO:0007669"/>
    <property type="project" value="UniProtKB-KW"/>
</dbReference>
<keyword evidence="1" id="KW-0051">Antiviral defense</keyword>
<gene>
    <name evidence="2" type="ORF">CMC5_026570</name>
</gene>
<dbReference type="Gene3D" id="3.30.70.2660">
    <property type="match status" value="1"/>
</dbReference>
<accession>A0A0K1ECA1</accession>
<proteinExistence type="predicted"/>
<protein>
    <submittedName>
        <fullName evidence="2">CRISPR-associated Cas5 family protein</fullName>
    </submittedName>
</protein>
<dbReference type="Proteomes" id="UP000067626">
    <property type="component" value="Chromosome"/>
</dbReference>
<dbReference type="KEGG" id="ccro:CMC5_026570"/>
<dbReference type="NCBIfam" id="TIGR02593">
    <property type="entry name" value="CRISPR_cas5"/>
    <property type="match status" value="1"/>
</dbReference>
<organism evidence="2 3">
    <name type="scientific">Chondromyces crocatus</name>
    <dbReference type="NCBI Taxonomy" id="52"/>
    <lineage>
        <taxon>Bacteria</taxon>
        <taxon>Pseudomonadati</taxon>
        <taxon>Myxococcota</taxon>
        <taxon>Polyangia</taxon>
        <taxon>Polyangiales</taxon>
        <taxon>Polyangiaceae</taxon>
        <taxon>Chondromyces</taxon>
    </lineage>
</organism>
<evidence type="ECO:0000313" key="2">
    <source>
        <dbReference type="EMBL" id="AKT38511.1"/>
    </source>
</evidence>
<dbReference type="EMBL" id="CP012159">
    <property type="protein sequence ID" value="AKT38511.1"/>
    <property type="molecule type" value="Genomic_DNA"/>
</dbReference>
<keyword evidence="3" id="KW-1185">Reference proteome</keyword>
<dbReference type="Pfam" id="PF09704">
    <property type="entry name" value="Cas_Cas5d"/>
    <property type="match status" value="1"/>
</dbReference>
<dbReference type="AlphaFoldDB" id="A0A0K1ECA1"/>
<name>A0A0K1ECA1_CHOCO</name>
<dbReference type="STRING" id="52.CMC5_026570"/>